<gene>
    <name evidence="5" type="ORF">DW672_09265</name>
</gene>
<dbReference type="InterPro" id="IPR000683">
    <property type="entry name" value="Gfo/Idh/MocA-like_OxRdtase_N"/>
</dbReference>
<comment type="similarity">
    <text evidence="1">Belongs to the Gfo/Idh/MocA family.</text>
</comment>
<dbReference type="AlphaFoldDB" id="A0A414P3D4"/>
<dbReference type="PANTHER" id="PTHR22604">
    <property type="entry name" value="OXIDOREDUCTASES"/>
    <property type="match status" value="1"/>
</dbReference>
<name>A0A414P3D4_9FIRM</name>
<evidence type="ECO:0000256" key="2">
    <source>
        <dbReference type="ARBA" id="ARBA00023002"/>
    </source>
</evidence>
<dbReference type="Pfam" id="PF01408">
    <property type="entry name" value="GFO_IDH_MocA"/>
    <property type="match status" value="1"/>
</dbReference>
<reference evidence="5 6" key="1">
    <citation type="submission" date="2018-08" db="EMBL/GenBank/DDBJ databases">
        <title>A genome reference for cultivated species of the human gut microbiota.</title>
        <authorList>
            <person name="Zou Y."/>
            <person name="Xue W."/>
            <person name="Luo G."/>
        </authorList>
    </citation>
    <scope>NUCLEOTIDE SEQUENCE [LARGE SCALE GENOMIC DNA]</scope>
    <source>
        <strain evidence="5 6">AM25-1LB</strain>
    </source>
</reference>
<feature type="domain" description="GFO/IDH/MocA-like oxidoreductase" evidence="4">
    <location>
        <begin position="135"/>
        <end position="249"/>
    </location>
</feature>
<dbReference type="Gene3D" id="3.40.50.720">
    <property type="entry name" value="NAD(P)-binding Rossmann-like Domain"/>
    <property type="match status" value="1"/>
</dbReference>
<keyword evidence="2" id="KW-0560">Oxidoreductase</keyword>
<dbReference type="SUPFAM" id="SSF55347">
    <property type="entry name" value="Glyceraldehyde-3-phosphate dehydrogenase-like, C-terminal domain"/>
    <property type="match status" value="1"/>
</dbReference>
<dbReference type="InterPro" id="IPR036291">
    <property type="entry name" value="NAD(P)-bd_dom_sf"/>
</dbReference>
<comment type="caution">
    <text evidence="5">The sequence shown here is derived from an EMBL/GenBank/DDBJ whole genome shotgun (WGS) entry which is preliminary data.</text>
</comment>
<evidence type="ECO:0000259" key="4">
    <source>
        <dbReference type="Pfam" id="PF22725"/>
    </source>
</evidence>
<dbReference type="GO" id="GO:0016491">
    <property type="term" value="F:oxidoreductase activity"/>
    <property type="evidence" value="ECO:0007669"/>
    <property type="project" value="UniProtKB-KW"/>
</dbReference>
<proteinExistence type="inferred from homology"/>
<dbReference type="GO" id="GO:0000166">
    <property type="term" value="F:nucleotide binding"/>
    <property type="evidence" value="ECO:0007669"/>
    <property type="project" value="InterPro"/>
</dbReference>
<dbReference type="SUPFAM" id="SSF51735">
    <property type="entry name" value="NAD(P)-binding Rossmann-fold domains"/>
    <property type="match status" value="1"/>
</dbReference>
<organism evidence="5 6">
    <name type="scientific">[Ruminococcus] lactaris</name>
    <dbReference type="NCBI Taxonomy" id="46228"/>
    <lineage>
        <taxon>Bacteria</taxon>
        <taxon>Bacillati</taxon>
        <taxon>Bacillota</taxon>
        <taxon>Clostridia</taxon>
        <taxon>Lachnospirales</taxon>
        <taxon>Lachnospiraceae</taxon>
        <taxon>Mediterraneibacter</taxon>
    </lineage>
</organism>
<dbReference type="EMBL" id="QRHG01000023">
    <property type="protein sequence ID" value="RHF59314.1"/>
    <property type="molecule type" value="Genomic_DNA"/>
</dbReference>
<protein>
    <submittedName>
        <fullName evidence="5">Gfo/Idh/MocA family oxidoreductase</fullName>
    </submittedName>
</protein>
<accession>A0A414P3D4</accession>
<sequence>MEKKETFRFGVMGAGNISNKFCDAAEKTEEVCVTAVAARSEERAREFAEKYEIHTYYGNYEEMLQKEKLDGVYIGVVTGMHVQLTELCIRYGIPVLCEKALTGSSEEAERIFKLAEEKKIFVMEGVWSLFLPANRKAREWLREGRIGKLAVSNVEIGFTAPKNKENRYFNKEAGGGAALDLLIYALALTMYFCGEDWKEEQIQVIYNEDQVDVTEHVILRYEEHLSFMTATYLANVDERLELTGSEGKIMIRHPHYADQIVLYDGQGKLIEQYSDQVTENGFVYEIKEMVDCVRNGKTESSIVPHRMTLECAKIFDRIVRVSSTEQSVGIKVGGFCPRHHI</sequence>
<dbReference type="Proteomes" id="UP000284902">
    <property type="component" value="Unassembled WGS sequence"/>
</dbReference>
<dbReference type="InterPro" id="IPR055170">
    <property type="entry name" value="GFO_IDH_MocA-like_dom"/>
</dbReference>
<evidence type="ECO:0000256" key="1">
    <source>
        <dbReference type="ARBA" id="ARBA00010928"/>
    </source>
</evidence>
<dbReference type="InterPro" id="IPR050984">
    <property type="entry name" value="Gfo/Idh/MocA_domain"/>
</dbReference>
<evidence type="ECO:0000313" key="6">
    <source>
        <dbReference type="Proteomes" id="UP000284902"/>
    </source>
</evidence>
<dbReference type="Pfam" id="PF22725">
    <property type="entry name" value="GFO_IDH_MocA_C3"/>
    <property type="match status" value="1"/>
</dbReference>
<evidence type="ECO:0000259" key="3">
    <source>
        <dbReference type="Pfam" id="PF01408"/>
    </source>
</evidence>
<dbReference type="PANTHER" id="PTHR22604:SF105">
    <property type="entry name" value="TRANS-1,2-DIHYDROBENZENE-1,2-DIOL DEHYDROGENASE"/>
    <property type="match status" value="1"/>
</dbReference>
<evidence type="ECO:0000313" key="5">
    <source>
        <dbReference type="EMBL" id="RHF59314.1"/>
    </source>
</evidence>
<dbReference type="Gene3D" id="3.30.360.10">
    <property type="entry name" value="Dihydrodipicolinate Reductase, domain 2"/>
    <property type="match status" value="1"/>
</dbReference>
<feature type="domain" description="Gfo/Idh/MocA-like oxidoreductase N-terminal" evidence="3">
    <location>
        <begin position="7"/>
        <end position="124"/>
    </location>
</feature>